<dbReference type="EMBL" id="JABSTR010000005">
    <property type="protein sequence ID" value="KAH9371824.1"/>
    <property type="molecule type" value="Genomic_DNA"/>
</dbReference>
<accession>A0A9J6GBP7</accession>
<dbReference type="InterPro" id="IPR024079">
    <property type="entry name" value="MetalloPept_cat_dom_sf"/>
</dbReference>
<name>A0A9J6GBP7_HAELO</name>
<organism evidence="1 2">
    <name type="scientific">Haemaphysalis longicornis</name>
    <name type="common">Bush tick</name>
    <dbReference type="NCBI Taxonomy" id="44386"/>
    <lineage>
        <taxon>Eukaryota</taxon>
        <taxon>Metazoa</taxon>
        <taxon>Ecdysozoa</taxon>
        <taxon>Arthropoda</taxon>
        <taxon>Chelicerata</taxon>
        <taxon>Arachnida</taxon>
        <taxon>Acari</taxon>
        <taxon>Parasitiformes</taxon>
        <taxon>Ixodida</taxon>
        <taxon>Ixodoidea</taxon>
        <taxon>Ixodidae</taxon>
        <taxon>Haemaphysalinae</taxon>
        <taxon>Haemaphysalis</taxon>
    </lineage>
</organism>
<dbReference type="Gene3D" id="3.40.390.10">
    <property type="entry name" value="Collagenase (Catalytic Domain)"/>
    <property type="match status" value="1"/>
</dbReference>
<dbReference type="OrthoDB" id="6491530at2759"/>
<reference evidence="1 2" key="1">
    <citation type="journal article" date="2020" name="Cell">
        <title>Large-Scale Comparative Analyses of Tick Genomes Elucidate Their Genetic Diversity and Vector Capacities.</title>
        <authorList>
            <consortium name="Tick Genome and Microbiome Consortium (TIGMIC)"/>
            <person name="Jia N."/>
            <person name="Wang J."/>
            <person name="Shi W."/>
            <person name="Du L."/>
            <person name="Sun Y."/>
            <person name="Zhan W."/>
            <person name="Jiang J.F."/>
            <person name="Wang Q."/>
            <person name="Zhang B."/>
            <person name="Ji P."/>
            <person name="Bell-Sakyi L."/>
            <person name="Cui X.M."/>
            <person name="Yuan T.T."/>
            <person name="Jiang B.G."/>
            <person name="Yang W.F."/>
            <person name="Lam T.T."/>
            <person name="Chang Q.C."/>
            <person name="Ding S.J."/>
            <person name="Wang X.J."/>
            <person name="Zhu J.G."/>
            <person name="Ruan X.D."/>
            <person name="Zhao L."/>
            <person name="Wei J.T."/>
            <person name="Ye R.Z."/>
            <person name="Que T.C."/>
            <person name="Du C.H."/>
            <person name="Zhou Y.H."/>
            <person name="Cheng J.X."/>
            <person name="Dai P.F."/>
            <person name="Guo W.B."/>
            <person name="Han X.H."/>
            <person name="Huang E.J."/>
            <person name="Li L.F."/>
            <person name="Wei W."/>
            <person name="Gao Y.C."/>
            <person name="Liu J.Z."/>
            <person name="Shao H.Z."/>
            <person name="Wang X."/>
            <person name="Wang C.C."/>
            <person name="Yang T.C."/>
            <person name="Huo Q.B."/>
            <person name="Li W."/>
            <person name="Chen H.Y."/>
            <person name="Chen S.E."/>
            <person name="Zhou L.G."/>
            <person name="Ni X.B."/>
            <person name="Tian J.H."/>
            <person name="Sheng Y."/>
            <person name="Liu T."/>
            <person name="Pan Y.S."/>
            <person name="Xia L.Y."/>
            <person name="Li J."/>
            <person name="Zhao F."/>
            <person name="Cao W.C."/>
        </authorList>
    </citation>
    <scope>NUCLEOTIDE SEQUENCE [LARGE SCALE GENOMIC DNA]</scope>
    <source>
        <strain evidence="1">HaeL-2018</strain>
    </source>
</reference>
<dbReference type="VEuPathDB" id="VectorBase:HLOH_051295"/>
<protein>
    <submittedName>
        <fullName evidence="1">Uncharacterized protein</fullName>
    </submittedName>
</protein>
<proteinExistence type="predicted"/>
<evidence type="ECO:0000313" key="2">
    <source>
        <dbReference type="Proteomes" id="UP000821853"/>
    </source>
</evidence>
<keyword evidence="2" id="KW-1185">Reference proteome</keyword>
<dbReference type="Proteomes" id="UP000821853">
    <property type="component" value="Chromosome 3"/>
</dbReference>
<gene>
    <name evidence="1" type="ORF">HPB48_021608</name>
</gene>
<dbReference type="AlphaFoldDB" id="A0A9J6GBP7"/>
<dbReference type="GO" id="GO:0008237">
    <property type="term" value="F:metallopeptidase activity"/>
    <property type="evidence" value="ECO:0007669"/>
    <property type="project" value="InterPro"/>
</dbReference>
<comment type="caution">
    <text evidence="1">The sequence shown here is derived from an EMBL/GenBank/DDBJ whole genome shotgun (WGS) entry which is preliminary data.</text>
</comment>
<evidence type="ECO:0000313" key="1">
    <source>
        <dbReference type="EMBL" id="KAH9371824.1"/>
    </source>
</evidence>
<sequence>MASVLSRYMLKAHATPAVTQAGNASCPSSPASFSTHSSVKFYVDVSRDHALRLLGPLLSADGSAGEPVERSQILTMATYDAAGQRVHVPAGLFNTSVPANTSHFSLHFARFAVRFYGALVEMIMHRDAVQPALRYDDDLLSRFEDLLDCFEWELRQLPAGLRQPVAPDSATTRGSFLQQTVAVQLAFRAFQELMQIRRTWNLDFRFARLPSLSADQLFFVYYALDNCEAADRVYQEHRGHRLLCALPRQRSPPKHCRIPGHIRVRAGLRHGARGVCAGMHGRHRRPVGPRVSFQSKGVY</sequence>